<evidence type="ECO:0000259" key="1">
    <source>
        <dbReference type="Pfam" id="PF14910"/>
    </source>
</evidence>
<reference evidence="3" key="1">
    <citation type="submission" date="2019-12" db="UniProtKB">
        <authorList>
            <consortium name="WormBaseParasite"/>
        </authorList>
    </citation>
    <scope>IDENTIFICATION</scope>
</reference>
<dbReference type="GO" id="GO:0031297">
    <property type="term" value="P:replication fork processing"/>
    <property type="evidence" value="ECO:0007669"/>
    <property type="project" value="InterPro"/>
</dbReference>
<organism evidence="2 3">
    <name type="scientific">Trichuris muris</name>
    <name type="common">Mouse whipworm</name>
    <dbReference type="NCBI Taxonomy" id="70415"/>
    <lineage>
        <taxon>Eukaryota</taxon>
        <taxon>Metazoa</taxon>
        <taxon>Ecdysozoa</taxon>
        <taxon>Nematoda</taxon>
        <taxon>Enoplea</taxon>
        <taxon>Dorylaimia</taxon>
        <taxon>Trichinellida</taxon>
        <taxon>Trichuridae</taxon>
        <taxon>Trichuris</taxon>
    </lineage>
</organism>
<feature type="domain" description="Protein MMS22-like N-terminal" evidence="1">
    <location>
        <begin position="453"/>
        <end position="573"/>
    </location>
</feature>
<dbReference type="Pfam" id="PF14910">
    <property type="entry name" value="MMS22L_N"/>
    <property type="match status" value="1"/>
</dbReference>
<dbReference type="GO" id="GO:0043596">
    <property type="term" value="C:nuclear replication fork"/>
    <property type="evidence" value="ECO:0007669"/>
    <property type="project" value="TreeGrafter"/>
</dbReference>
<keyword evidence="2" id="KW-1185">Reference proteome</keyword>
<sequence length="637" mass="73126">MDDLPEDLNNGSCKLVENGMNERFLAGIEHCYGDTKALSGPSIVLFGRTLSTSTAPLQNADAIFNLLRIAVRNLNIATSCWSNAAPVADFQEQMNVLRADILFFFKYLTWWLTRAAESDFPISSKALLPLAENLRCFLTVVGPISCIRSVVKDAPVCSAGDLRSQYVHILFDIWRFALLLTALLHKHWTEVDCQLVPLQRSATKRLRIERSFHDHIRWLVFYDVAIYLYKSAENKSRRTLYPCGCVQKLVHTLVAVVENFDKRSFLEWVCPMNSLDSLFYTIIYQMPYLKRCFGLPEFEIEVSSLATLYLRLFHDIRLVFELRNPQKALSETVGDRILYTMANDSELDMRSTWRSGSFLDQCFVLYYDLLQSGWSFSTLTPTILFAFFSSRLGIIPVEEMAPTDRLMKLTHCKELYERIVGLVFSNGAVPLGKVSPFERCIVLMATMCGRFDDDRMWRKLKGRVRTKFASSRLENMGPEELYNFGYLLICLAEAEDLSWTFSAFMEVVHFVVVGSCRKESIYVVWLILCIFILVHKKKGVSLNILRELLRENYKCMILKLKASPSYVHRKQWTFVMLNCIILLCGSLKEIGESTASGTPIIPYEEIQVALAGADEFAHLSSYDCLALKSFFRPWRTR</sequence>
<dbReference type="AlphaFoldDB" id="A0A5S6QCI0"/>
<dbReference type="InterPro" id="IPR029425">
    <property type="entry name" value="MMS22L_N"/>
</dbReference>
<dbReference type="InterPro" id="IPR042320">
    <property type="entry name" value="MMS22-like"/>
</dbReference>
<dbReference type="PANTHER" id="PTHR28547:SF1">
    <property type="entry name" value="PROTEIN MMS22-LIKE"/>
    <property type="match status" value="1"/>
</dbReference>
<accession>A0A5S6QCI0</accession>
<dbReference type="Proteomes" id="UP000046395">
    <property type="component" value="Unassembled WGS sequence"/>
</dbReference>
<proteinExistence type="predicted"/>
<evidence type="ECO:0000313" key="2">
    <source>
        <dbReference type="Proteomes" id="UP000046395"/>
    </source>
</evidence>
<name>A0A5S6QCI0_TRIMR</name>
<evidence type="ECO:0000313" key="3">
    <source>
        <dbReference type="WBParaSite" id="TMUE_1000004928.1"/>
    </source>
</evidence>
<dbReference type="GO" id="GO:0000724">
    <property type="term" value="P:double-strand break repair via homologous recombination"/>
    <property type="evidence" value="ECO:0007669"/>
    <property type="project" value="InterPro"/>
</dbReference>
<protein>
    <submittedName>
        <fullName evidence="3">MMS22L_N domain-containing protein</fullName>
    </submittedName>
</protein>
<dbReference type="WBParaSite" id="TMUE_1000004928.1">
    <property type="protein sequence ID" value="TMUE_1000004928.1"/>
    <property type="gene ID" value="WBGene00299154"/>
</dbReference>
<dbReference type="PANTHER" id="PTHR28547">
    <property type="entry name" value="PROTEIN MMS22-LIKE"/>
    <property type="match status" value="1"/>
</dbReference>